<dbReference type="SUPFAM" id="SSF56281">
    <property type="entry name" value="Metallo-hydrolase/oxidoreductase"/>
    <property type="match status" value="1"/>
</dbReference>
<organism evidence="2 3">
    <name type="scientific">Candidatus Gemmiger excrementigallinarum</name>
    <dbReference type="NCBI Taxonomy" id="2838609"/>
    <lineage>
        <taxon>Bacteria</taxon>
        <taxon>Bacillati</taxon>
        <taxon>Bacillota</taxon>
        <taxon>Clostridia</taxon>
        <taxon>Eubacteriales</taxon>
        <taxon>Gemmiger</taxon>
    </lineage>
</organism>
<protein>
    <submittedName>
        <fullName evidence="2">MBL fold metallo-hydrolase</fullName>
    </submittedName>
</protein>
<evidence type="ECO:0000313" key="2">
    <source>
        <dbReference type="EMBL" id="HIZ41684.1"/>
    </source>
</evidence>
<dbReference type="Pfam" id="PF00753">
    <property type="entry name" value="Lactamase_B"/>
    <property type="match status" value="1"/>
</dbReference>
<reference evidence="2" key="2">
    <citation type="submission" date="2021-04" db="EMBL/GenBank/DDBJ databases">
        <authorList>
            <person name="Gilroy R."/>
        </authorList>
    </citation>
    <scope>NUCLEOTIDE SEQUENCE</scope>
    <source>
        <strain evidence="2">ChiSxjej1B13-11774</strain>
    </source>
</reference>
<dbReference type="PANTHER" id="PTHR13754:SF13">
    <property type="entry name" value="METALLO-BETA-LACTAMASE SUPERFAMILY PROTEIN (AFU_ORTHOLOGUE AFUA_3G07630)"/>
    <property type="match status" value="1"/>
</dbReference>
<sequence length="276" mass="29994">MVRITTLMENVPSEHKALKAEHGLSFLVEAGGKRFLFDCGSGEDTLYNAHRLGVDLTTVDFTVCSHSHYDHAAGFRDMVEQGAGGGLLYTGPGFWDKKYAFDGVKYTDLSAGYDPAFLAAHGIEQRVCDGLLPLAEDCWLVGNFARRAAFETIPPRFVKGEIPHTVADDFSDEICLAMQTARGLVVLVGCSHPGILNMIRTVHEVLQQPVYAVFGGTHLVEADEARIEATVKELQNLGMSVLGLCHCSGALAEDWMTCHSTLQACHMAVGDCIAFE</sequence>
<dbReference type="InterPro" id="IPR052926">
    <property type="entry name" value="Metallo-beta-lactamase_dom"/>
</dbReference>
<proteinExistence type="predicted"/>
<dbReference type="EMBL" id="DXBP01000029">
    <property type="protein sequence ID" value="HIZ41684.1"/>
    <property type="molecule type" value="Genomic_DNA"/>
</dbReference>
<dbReference type="CDD" id="cd07713">
    <property type="entry name" value="DHPS-like_MBL-fold"/>
    <property type="match status" value="1"/>
</dbReference>
<reference evidence="2" key="1">
    <citation type="journal article" date="2021" name="PeerJ">
        <title>Extensive microbial diversity within the chicken gut microbiome revealed by metagenomics and culture.</title>
        <authorList>
            <person name="Gilroy R."/>
            <person name="Ravi A."/>
            <person name="Getino M."/>
            <person name="Pursley I."/>
            <person name="Horton D.L."/>
            <person name="Alikhan N.F."/>
            <person name="Baker D."/>
            <person name="Gharbi K."/>
            <person name="Hall N."/>
            <person name="Watson M."/>
            <person name="Adriaenssens E.M."/>
            <person name="Foster-Nyarko E."/>
            <person name="Jarju S."/>
            <person name="Secka A."/>
            <person name="Antonio M."/>
            <person name="Oren A."/>
            <person name="Chaudhuri R.R."/>
            <person name="La Ragione R."/>
            <person name="Hildebrand F."/>
            <person name="Pallen M.J."/>
        </authorList>
    </citation>
    <scope>NUCLEOTIDE SEQUENCE</scope>
    <source>
        <strain evidence="2">ChiSxjej1B13-11774</strain>
    </source>
</reference>
<dbReference type="Proteomes" id="UP000824048">
    <property type="component" value="Unassembled WGS sequence"/>
</dbReference>
<dbReference type="InterPro" id="IPR036866">
    <property type="entry name" value="RibonucZ/Hydroxyglut_hydro"/>
</dbReference>
<evidence type="ECO:0000313" key="3">
    <source>
        <dbReference type="Proteomes" id="UP000824048"/>
    </source>
</evidence>
<comment type="caution">
    <text evidence="2">The sequence shown here is derived from an EMBL/GenBank/DDBJ whole genome shotgun (WGS) entry which is preliminary data.</text>
</comment>
<dbReference type="AlphaFoldDB" id="A0A9D2EPY5"/>
<dbReference type="PANTHER" id="PTHR13754">
    <property type="entry name" value="METALLO-BETA-LACTAMASE SUPERFAMILY PROTEIN"/>
    <property type="match status" value="1"/>
</dbReference>
<dbReference type="InterPro" id="IPR041712">
    <property type="entry name" value="DHPS-like_MBL-fold"/>
</dbReference>
<name>A0A9D2EPY5_9FIRM</name>
<accession>A0A9D2EPY5</accession>
<dbReference type="Gene3D" id="3.60.15.10">
    <property type="entry name" value="Ribonuclease Z/Hydroxyacylglutathione hydrolase-like"/>
    <property type="match status" value="1"/>
</dbReference>
<evidence type="ECO:0000259" key="1">
    <source>
        <dbReference type="Pfam" id="PF00753"/>
    </source>
</evidence>
<gene>
    <name evidence="2" type="ORF">H9811_03870</name>
</gene>
<dbReference type="InterPro" id="IPR001279">
    <property type="entry name" value="Metallo-B-lactamas"/>
</dbReference>
<feature type="domain" description="Metallo-beta-lactamase" evidence="1">
    <location>
        <begin position="22"/>
        <end position="81"/>
    </location>
</feature>
<dbReference type="GO" id="GO:0016740">
    <property type="term" value="F:transferase activity"/>
    <property type="evidence" value="ECO:0007669"/>
    <property type="project" value="TreeGrafter"/>
</dbReference>